<comment type="caution">
    <text evidence="1">The sequence shown here is derived from an EMBL/GenBank/DDBJ whole genome shotgun (WGS) entry which is preliminary data.</text>
</comment>
<dbReference type="AlphaFoldDB" id="A0A1F8FM62"/>
<accession>A0A1F8FM62</accession>
<evidence type="ECO:0000313" key="2">
    <source>
        <dbReference type="Proteomes" id="UP000176581"/>
    </source>
</evidence>
<organism evidence="1 2">
    <name type="scientific">Candidatus Yanofskybacteria bacterium RIFCSPHIGHO2_02_FULL_43_22</name>
    <dbReference type="NCBI Taxonomy" id="1802681"/>
    <lineage>
        <taxon>Bacteria</taxon>
        <taxon>Candidatus Yanofskyibacteriota</taxon>
    </lineage>
</organism>
<gene>
    <name evidence="1" type="ORF">A3J47_03760</name>
</gene>
<protein>
    <submittedName>
        <fullName evidence="1">Uncharacterized protein</fullName>
    </submittedName>
</protein>
<proteinExistence type="predicted"/>
<evidence type="ECO:0000313" key="1">
    <source>
        <dbReference type="EMBL" id="OGN13820.1"/>
    </source>
</evidence>
<sequence>MKVAFTSEKYPPFTVTRLELITVPELGSLKGPTMYVPGESSVLNLPLISVTTVFTKLLFESKILISIEDTGLPSKITDPKIPEIKGVRLGIGVEITGVGVGVGKEVTIGLIDVVGVGERTTSETEAF</sequence>
<dbReference type="EMBL" id="MGJV01000035">
    <property type="protein sequence ID" value="OGN13820.1"/>
    <property type="molecule type" value="Genomic_DNA"/>
</dbReference>
<reference evidence="1 2" key="1">
    <citation type="journal article" date="2016" name="Nat. Commun.">
        <title>Thousands of microbial genomes shed light on interconnected biogeochemical processes in an aquifer system.</title>
        <authorList>
            <person name="Anantharaman K."/>
            <person name="Brown C.T."/>
            <person name="Hug L.A."/>
            <person name="Sharon I."/>
            <person name="Castelle C.J."/>
            <person name="Probst A.J."/>
            <person name="Thomas B.C."/>
            <person name="Singh A."/>
            <person name="Wilkins M.J."/>
            <person name="Karaoz U."/>
            <person name="Brodie E.L."/>
            <person name="Williams K.H."/>
            <person name="Hubbard S.S."/>
            <person name="Banfield J.F."/>
        </authorList>
    </citation>
    <scope>NUCLEOTIDE SEQUENCE [LARGE SCALE GENOMIC DNA]</scope>
</reference>
<dbReference type="Proteomes" id="UP000176581">
    <property type="component" value="Unassembled WGS sequence"/>
</dbReference>
<name>A0A1F8FM62_9BACT</name>